<dbReference type="RefSeq" id="XP_018252008.1">
    <property type="nucleotide sequence ID" value="XM_018401331.1"/>
</dbReference>
<dbReference type="EMBL" id="DS231713">
    <property type="protein sequence ID" value="KNB13963.1"/>
    <property type="molecule type" value="Genomic_DNA"/>
</dbReference>
<organism evidence="2 3">
    <name type="scientific">Fusarium oxysporum f. sp. lycopersici (strain 4287 / CBS 123668 / FGSC 9935 / NRRL 34936)</name>
    <name type="common">Fusarium vascular wilt of tomato</name>
    <dbReference type="NCBI Taxonomy" id="426428"/>
    <lineage>
        <taxon>Eukaryota</taxon>
        <taxon>Fungi</taxon>
        <taxon>Dikarya</taxon>
        <taxon>Ascomycota</taxon>
        <taxon>Pezizomycotina</taxon>
        <taxon>Sordariomycetes</taxon>
        <taxon>Hypocreomycetidae</taxon>
        <taxon>Hypocreales</taxon>
        <taxon>Nectriaceae</taxon>
        <taxon>Fusarium</taxon>
        <taxon>Fusarium oxysporum species complex</taxon>
    </lineage>
</organism>
<feature type="region of interest" description="Disordered" evidence="1">
    <location>
        <begin position="1"/>
        <end position="23"/>
    </location>
</feature>
<dbReference type="GeneID" id="28961706"/>
<evidence type="ECO:0000256" key="1">
    <source>
        <dbReference type="SAM" id="MobiDB-lite"/>
    </source>
</evidence>
<evidence type="ECO:0000313" key="3">
    <source>
        <dbReference type="Proteomes" id="UP000009097"/>
    </source>
</evidence>
<proteinExistence type="predicted"/>
<dbReference type="Proteomes" id="UP000009097">
    <property type="component" value="Unassembled WGS sequence"/>
</dbReference>
<dbReference type="VEuPathDB" id="FungiDB:FOXG_21000"/>
<dbReference type="EMBL" id="DS231713">
    <property type="protein sequence ID" value="KNB13962.1"/>
    <property type="molecule type" value="Genomic_DNA"/>
</dbReference>
<dbReference type="AlphaFoldDB" id="A0A0J9WSA9"/>
<accession>A0A0J9WSA9</accession>
<gene>
    <name evidence="2" type="ORF">FOXG_21000</name>
</gene>
<dbReference type="RefSeq" id="XP_018252007.1">
    <property type="nucleotide sequence ID" value="XM_018401330.1"/>
</dbReference>
<feature type="compositionally biased region" description="Basic and acidic residues" evidence="1">
    <location>
        <begin position="1"/>
        <end position="17"/>
    </location>
</feature>
<sequence length="120" mass="13774">MSDKDQKKSKEELEKQFAQEVENAESKGMTVGFACSKHKHFYYNEIIHTSIYQRTCHIMRCKEKCPGHLTFIPVVLGRANGFEGGYGIKAVETRNKSGEFVEGEGGEWEEYLKEVYSKAR</sequence>
<reference evidence="2" key="1">
    <citation type="submission" date="2007-04" db="EMBL/GenBank/DDBJ databases">
        <authorList>
            <consortium name="The Broad Institute Genome Sequencing Platform"/>
            <person name="Birren B."/>
            <person name="Lander E."/>
            <person name="Galagan J."/>
            <person name="Nusbaum C."/>
            <person name="Devon K."/>
            <person name="Ma L.-J."/>
            <person name="Jaffe D."/>
            <person name="Butler J."/>
            <person name="Alvarez P."/>
            <person name="Gnerre S."/>
            <person name="Grabherr M."/>
            <person name="Kleber M."/>
            <person name="Mauceli E."/>
            <person name="Brockman W."/>
            <person name="MacCallum I.A."/>
            <person name="Young S."/>
            <person name="LaButti K."/>
            <person name="DeCaprio D."/>
            <person name="Crawford M."/>
            <person name="Koehrsen M."/>
            <person name="Engels R."/>
            <person name="Montgomery P."/>
            <person name="Pearson M."/>
            <person name="Howarth C."/>
            <person name="Larson L."/>
            <person name="White J."/>
            <person name="O'Leary S."/>
            <person name="Kodira C."/>
            <person name="Zeng Q."/>
            <person name="Yandava C."/>
            <person name="Alvarado L."/>
            <person name="Kistler C."/>
            <person name="Shim W.-B."/>
            <person name="Kang S."/>
            <person name="Woloshuk C."/>
        </authorList>
    </citation>
    <scope>NUCLEOTIDE SEQUENCE</scope>
    <source>
        <strain evidence="2">4287</strain>
    </source>
</reference>
<reference evidence="2" key="2">
    <citation type="journal article" date="2010" name="Nature">
        <title>Comparative genomics reveals mobile pathogenicity chromosomes in Fusarium.</title>
        <authorList>
            <person name="Ma L.J."/>
            <person name="van der Does H.C."/>
            <person name="Borkovich K.A."/>
            <person name="Coleman J.J."/>
            <person name="Daboussi M.J."/>
            <person name="Di Pietro A."/>
            <person name="Dufresne M."/>
            <person name="Freitag M."/>
            <person name="Grabherr M."/>
            <person name="Henrissat B."/>
            <person name="Houterman P.M."/>
            <person name="Kang S."/>
            <person name="Shim W.B."/>
            <person name="Woloshuk C."/>
            <person name="Xie X."/>
            <person name="Xu J.R."/>
            <person name="Antoniw J."/>
            <person name="Baker S.E."/>
            <person name="Bluhm B.H."/>
            <person name="Breakspear A."/>
            <person name="Brown D.W."/>
            <person name="Butchko R.A."/>
            <person name="Chapman S."/>
            <person name="Coulson R."/>
            <person name="Coutinho P.M."/>
            <person name="Danchin E.G."/>
            <person name="Diener A."/>
            <person name="Gale L.R."/>
            <person name="Gardiner D.M."/>
            <person name="Goff S."/>
            <person name="Hammond-Kosack K.E."/>
            <person name="Hilburn K."/>
            <person name="Hua-Van A."/>
            <person name="Jonkers W."/>
            <person name="Kazan K."/>
            <person name="Kodira C.D."/>
            <person name="Koehrsen M."/>
            <person name="Kumar L."/>
            <person name="Lee Y.H."/>
            <person name="Li L."/>
            <person name="Manners J.M."/>
            <person name="Miranda-Saavedra D."/>
            <person name="Mukherjee M."/>
            <person name="Park G."/>
            <person name="Park J."/>
            <person name="Park S.Y."/>
            <person name="Proctor R.H."/>
            <person name="Regev A."/>
            <person name="Ruiz-Roldan M.C."/>
            <person name="Sain D."/>
            <person name="Sakthikumar S."/>
            <person name="Sykes S."/>
            <person name="Schwartz D.C."/>
            <person name="Turgeon B.G."/>
            <person name="Wapinski I."/>
            <person name="Yoder O."/>
            <person name="Young S."/>
            <person name="Zeng Q."/>
            <person name="Zhou S."/>
            <person name="Galagan J."/>
            <person name="Cuomo C.A."/>
            <person name="Kistler H.C."/>
            <person name="Rep M."/>
        </authorList>
    </citation>
    <scope>NUCLEOTIDE SEQUENCE [LARGE SCALE GENOMIC DNA]</scope>
    <source>
        <strain evidence="2">4287</strain>
    </source>
</reference>
<name>A0A0J9WSA9_FUSO4</name>
<evidence type="ECO:0000313" key="2">
    <source>
        <dbReference type="EMBL" id="KNB13962.1"/>
    </source>
</evidence>
<dbReference type="KEGG" id="fox:FOXG_21000"/>
<protein>
    <submittedName>
        <fullName evidence="2">Uncharacterized protein</fullName>
    </submittedName>
</protein>